<evidence type="ECO:0000313" key="1">
    <source>
        <dbReference type="EMBL" id="TGJ64399.1"/>
    </source>
</evidence>
<evidence type="ECO:0000313" key="2">
    <source>
        <dbReference type="Proteomes" id="UP000297595"/>
    </source>
</evidence>
<comment type="caution">
    <text evidence="1">The sequence shown here is derived from an EMBL/GenBank/DDBJ whole genome shotgun (WGS) entry which is preliminary data.</text>
</comment>
<accession>A0A8H2DRP2</accession>
<proteinExistence type="predicted"/>
<name>A0A8H2DRP2_ORBOL</name>
<reference evidence="1 2" key="1">
    <citation type="submission" date="2019-03" db="EMBL/GenBank/DDBJ databases">
        <title>Nematode-trapping fungi genome.</title>
        <authorList>
            <person name="Vidal-Diez De Ulzurrun G."/>
        </authorList>
    </citation>
    <scope>NUCLEOTIDE SEQUENCE [LARGE SCALE GENOMIC DNA]</scope>
    <source>
        <strain evidence="1 2">TWF154</strain>
    </source>
</reference>
<gene>
    <name evidence="1" type="ORF">EYR41_010458</name>
</gene>
<sequence>MPVILKVYALKGYSFYHRNQVFGMFAGQEANRHPANFLIDHVCLKAPDGLTRDERNGHLFLWSYEPCLLF</sequence>
<dbReference type="Proteomes" id="UP000297595">
    <property type="component" value="Unassembled WGS sequence"/>
</dbReference>
<dbReference type="EMBL" id="SOZJ01000007">
    <property type="protein sequence ID" value="TGJ64399.1"/>
    <property type="molecule type" value="Genomic_DNA"/>
</dbReference>
<protein>
    <submittedName>
        <fullName evidence="1">Uncharacterized protein</fullName>
    </submittedName>
</protein>
<dbReference type="AlphaFoldDB" id="A0A8H2DRP2"/>
<organism evidence="1 2">
    <name type="scientific">Orbilia oligospora</name>
    <name type="common">Nematode-trapping fungus</name>
    <name type="synonym">Arthrobotrys oligospora</name>
    <dbReference type="NCBI Taxonomy" id="2813651"/>
    <lineage>
        <taxon>Eukaryota</taxon>
        <taxon>Fungi</taxon>
        <taxon>Dikarya</taxon>
        <taxon>Ascomycota</taxon>
        <taxon>Pezizomycotina</taxon>
        <taxon>Orbiliomycetes</taxon>
        <taxon>Orbiliales</taxon>
        <taxon>Orbiliaceae</taxon>
        <taxon>Orbilia</taxon>
    </lineage>
</organism>